<dbReference type="SMART" id="SM00635">
    <property type="entry name" value="BID_2"/>
    <property type="match status" value="2"/>
</dbReference>
<evidence type="ECO:0000313" key="2">
    <source>
        <dbReference type="EMBL" id="SVB28402.1"/>
    </source>
</evidence>
<dbReference type="Gene3D" id="2.60.40.1080">
    <property type="match status" value="2"/>
</dbReference>
<dbReference type="PROSITE" id="PS51257">
    <property type="entry name" value="PROKAR_LIPOPROTEIN"/>
    <property type="match status" value="1"/>
</dbReference>
<name>A0A382CRH0_9ZZZZ</name>
<evidence type="ECO:0000259" key="1">
    <source>
        <dbReference type="SMART" id="SM00635"/>
    </source>
</evidence>
<accession>A0A382CRH0</accession>
<organism evidence="2">
    <name type="scientific">marine metagenome</name>
    <dbReference type="NCBI Taxonomy" id="408172"/>
    <lineage>
        <taxon>unclassified sequences</taxon>
        <taxon>metagenomes</taxon>
        <taxon>ecological metagenomes</taxon>
    </lineage>
</organism>
<feature type="non-terminal residue" evidence="2">
    <location>
        <position position="253"/>
    </location>
</feature>
<feature type="domain" description="BIG2" evidence="1">
    <location>
        <begin position="31"/>
        <end position="112"/>
    </location>
</feature>
<dbReference type="InterPro" id="IPR008964">
    <property type="entry name" value="Invasin/intimin_cell_adhesion"/>
</dbReference>
<dbReference type="InterPro" id="IPR003343">
    <property type="entry name" value="Big_2"/>
</dbReference>
<proteinExistence type="predicted"/>
<reference evidence="2" key="1">
    <citation type="submission" date="2018-05" db="EMBL/GenBank/DDBJ databases">
        <authorList>
            <person name="Lanie J.A."/>
            <person name="Ng W.-L."/>
            <person name="Kazmierczak K.M."/>
            <person name="Andrzejewski T.M."/>
            <person name="Davidsen T.M."/>
            <person name="Wayne K.J."/>
            <person name="Tettelin H."/>
            <person name="Glass J.I."/>
            <person name="Rusch D."/>
            <person name="Podicherti R."/>
            <person name="Tsui H.-C.T."/>
            <person name="Winkler M.E."/>
        </authorList>
    </citation>
    <scope>NUCLEOTIDE SEQUENCE</scope>
</reference>
<protein>
    <recommendedName>
        <fullName evidence="1">BIG2 domain-containing protein</fullName>
    </recommendedName>
</protein>
<dbReference type="EMBL" id="UINC01035653">
    <property type="protein sequence ID" value="SVB28402.1"/>
    <property type="molecule type" value="Genomic_DNA"/>
</dbReference>
<dbReference type="AlphaFoldDB" id="A0A382CRH0"/>
<sequence length="253" mass="24445">MRFKLHALIALLLLIGCGKEASSPTAPSAPVATSVTVSPASLLFASLGDTQQLSATVKDQNGAVMASATVTWTTSAASVATVSSTGLVTSVGDGSATVTATSGSASGTATVSVGQVIAAVALSYSALTFAFLADTAQLTATVTDTNGQVIAGATVFWFTSNETVATVSSTGLVTSVADGSASITATSGSAIASASVTVAQVAAAISLSDSALTFGSLADTTQLTATVTDGNGEVLDGATVTWTTSAASVATVS</sequence>
<feature type="domain" description="BIG2" evidence="1">
    <location>
        <begin position="116"/>
        <end position="197"/>
    </location>
</feature>
<dbReference type="SUPFAM" id="SSF49373">
    <property type="entry name" value="Invasin/intimin cell-adhesion fragments"/>
    <property type="match status" value="3"/>
</dbReference>
<gene>
    <name evidence="2" type="ORF">METZ01_LOCUS181256</name>
</gene>
<dbReference type="Pfam" id="PF02368">
    <property type="entry name" value="Big_2"/>
    <property type="match status" value="2"/>
</dbReference>